<reference evidence="4 5" key="1">
    <citation type="submission" date="2020-08" db="EMBL/GenBank/DDBJ databases">
        <title>Genomic Encyclopedia of Type Strains, Phase III (KMG-III): the genomes of soil and plant-associated and newly described type strains.</title>
        <authorList>
            <person name="Whitman W."/>
        </authorList>
    </citation>
    <scope>NUCLEOTIDE SEQUENCE [LARGE SCALE GENOMIC DNA]</scope>
    <source>
        <strain evidence="4 5">CECT 8960</strain>
    </source>
</reference>
<keyword evidence="5" id="KW-1185">Reference proteome</keyword>
<keyword evidence="1" id="KW-0560">Oxidoreductase</keyword>
<dbReference type="PANTHER" id="PTHR30137:SF8">
    <property type="entry name" value="BLR5498 PROTEIN"/>
    <property type="match status" value="1"/>
</dbReference>
<accession>A0A7W7VFY8</accession>
<evidence type="ECO:0000256" key="2">
    <source>
        <dbReference type="ARBA" id="ARBA00023033"/>
    </source>
</evidence>
<gene>
    <name evidence="4" type="ORF">FHR82_004832</name>
</gene>
<protein>
    <submittedName>
        <fullName evidence="4">Alkanesulfonate monooxygenase SsuD/methylene tetrahydromethanopterin reductase-like flavin-dependent oxidoreductase (Luciferase family)</fullName>
    </submittedName>
</protein>
<dbReference type="SUPFAM" id="SSF51679">
    <property type="entry name" value="Bacterial luciferase-like"/>
    <property type="match status" value="1"/>
</dbReference>
<evidence type="ECO:0000259" key="3">
    <source>
        <dbReference type="Pfam" id="PF00296"/>
    </source>
</evidence>
<dbReference type="PANTHER" id="PTHR30137">
    <property type="entry name" value="LUCIFERASE-LIKE MONOOXYGENASE"/>
    <property type="match status" value="1"/>
</dbReference>
<keyword evidence="2 4" id="KW-0503">Monooxygenase</keyword>
<dbReference type="AlphaFoldDB" id="A0A7W7VFY8"/>
<dbReference type="GO" id="GO:0004497">
    <property type="term" value="F:monooxygenase activity"/>
    <property type="evidence" value="ECO:0007669"/>
    <property type="project" value="UniProtKB-KW"/>
</dbReference>
<comment type="caution">
    <text evidence="4">The sequence shown here is derived from an EMBL/GenBank/DDBJ whole genome shotgun (WGS) entry which is preliminary data.</text>
</comment>
<proteinExistence type="predicted"/>
<dbReference type="Gene3D" id="3.20.20.30">
    <property type="entry name" value="Luciferase-like domain"/>
    <property type="match status" value="1"/>
</dbReference>
<dbReference type="InterPro" id="IPR011251">
    <property type="entry name" value="Luciferase-like_dom"/>
</dbReference>
<dbReference type="InterPro" id="IPR050766">
    <property type="entry name" value="Bact_Lucif_Oxidored"/>
</dbReference>
<evidence type="ECO:0000313" key="4">
    <source>
        <dbReference type="EMBL" id="MBB4908579.1"/>
    </source>
</evidence>
<dbReference type="Proteomes" id="UP000520767">
    <property type="component" value="Unassembled WGS sequence"/>
</dbReference>
<name>A0A7W7VFY8_9PSEU</name>
<dbReference type="GO" id="GO:0016705">
    <property type="term" value="F:oxidoreductase activity, acting on paired donors, with incorporation or reduction of molecular oxygen"/>
    <property type="evidence" value="ECO:0007669"/>
    <property type="project" value="InterPro"/>
</dbReference>
<dbReference type="GO" id="GO:0005829">
    <property type="term" value="C:cytosol"/>
    <property type="evidence" value="ECO:0007669"/>
    <property type="project" value="TreeGrafter"/>
</dbReference>
<dbReference type="InterPro" id="IPR036661">
    <property type="entry name" value="Luciferase-like_sf"/>
</dbReference>
<sequence length="292" mass="30427">MRLGLALDLGSAAPVADQVAGALPLLRTAEESGVDTVWVGESYHREPQPFHLPGVLIVLAHLAAHTTLRLGTGVLLLRAYDPVRLGYETALVDQLSGGRLSVGLGLGPAELKARFAGGTTMDTALRELRAAWDGGAVPGPAGRPRLLVGGGTAASVRRAAELADGYYAATNYSDRLLAHQATAYRDRGGTGDVVANRLCLIHPDGAAARALAERYLSPVLGYYTGRGLWKSTPDDPAPGVSALVGTPAEVGTALRRYADAGVTAINLRVAPHGTPPDIARRTIELAAALPWK</sequence>
<dbReference type="RefSeq" id="WP_184812717.1">
    <property type="nucleotide sequence ID" value="NZ_JACHJQ010000005.1"/>
</dbReference>
<organism evidence="4 5">
    <name type="scientific">Actinophytocola algeriensis</name>
    <dbReference type="NCBI Taxonomy" id="1768010"/>
    <lineage>
        <taxon>Bacteria</taxon>
        <taxon>Bacillati</taxon>
        <taxon>Actinomycetota</taxon>
        <taxon>Actinomycetes</taxon>
        <taxon>Pseudonocardiales</taxon>
        <taxon>Pseudonocardiaceae</taxon>
    </lineage>
</organism>
<dbReference type="Pfam" id="PF00296">
    <property type="entry name" value="Bac_luciferase"/>
    <property type="match status" value="1"/>
</dbReference>
<evidence type="ECO:0000256" key="1">
    <source>
        <dbReference type="ARBA" id="ARBA00023002"/>
    </source>
</evidence>
<dbReference type="EMBL" id="JACHJQ010000005">
    <property type="protein sequence ID" value="MBB4908579.1"/>
    <property type="molecule type" value="Genomic_DNA"/>
</dbReference>
<feature type="domain" description="Luciferase-like" evidence="3">
    <location>
        <begin position="16"/>
        <end position="263"/>
    </location>
</feature>
<evidence type="ECO:0000313" key="5">
    <source>
        <dbReference type="Proteomes" id="UP000520767"/>
    </source>
</evidence>